<organism evidence="1">
    <name type="scientific">Streptomyces sp. SID7499</name>
    <dbReference type="NCBI Taxonomy" id="2706086"/>
    <lineage>
        <taxon>Bacteria</taxon>
        <taxon>Bacillati</taxon>
        <taxon>Actinomycetota</taxon>
        <taxon>Actinomycetes</taxon>
        <taxon>Kitasatosporales</taxon>
        <taxon>Streptomycetaceae</taxon>
        <taxon>Streptomyces</taxon>
    </lineage>
</organism>
<dbReference type="InterPro" id="IPR029063">
    <property type="entry name" value="SAM-dependent_MTases_sf"/>
</dbReference>
<name>A0A6G3XJV1_9ACTN</name>
<evidence type="ECO:0000313" key="1">
    <source>
        <dbReference type="EMBL" id="NEE17800.1"/>
    </source>
</evidence>
<dbReference type="Pfam" id="PF04672">
    <property type="entry name" value="Methyltransf_19"/>
    <property type="match status" value="1"/>
</dbReference>
<feature type="non-terminal residue" evidence="1">
    <location>
        <position position="1"/>
    </location>
</feature>
<dbReference type="Gene3D" id="3.40.50.150">
    <property type="entry name" value="Vaccinia Virus protein VP39"/>
    <property type="match status" value="1"/>
</dbReference>
<proteinExistence type="predicted"/>
<gene>
    <name evidence="1" type="ORF">G3M58_66480</name>
</gene>
<dbReference type="AlphaFoldDB" id="A0A6G3XJV1"/>
<accession>A0A6G3XJV1</accession>
<reference evidence="1" key="1">
    <citation type="submission" date="2020-01" db="EMBL/GenBank/DDBJ databases">
        <title>Insect and environment-associated Actinomycetes.</title>
        <authorList>
            <person name="Currrie C."/>
            <person name="Chevrette M."/>
            <person name="Carlson C."/>
            <person name="Stubbendieck R."/>
            <person name="Wendt-Pienkowski E."/>
        </authorList>
    </citation>
    <scope>NUCLEOTIDE SEQUENCE</scope>
    <source>
        <strain evidence="1">SID7499</strain>
    </source>
</reference>
<sequence>ADLRRPKEILAHPEITGLLDLDRPVALLLVAVLHFVEDADDPRAAVAELRESLAPGSLIVLTHASYEGIPLPKEE</sequence>
<dbReference type="EMBL" id="JAAGMN010006957">
    <property type="protein sequence ID" value="NEE17800.1"/>
    <property type="molecule type" value="Genomic_DNA"/>
</dbReference>
<protein>
    <recommendedName>
        <fullName evidence="2">SAM-dependent methyltransferase</fullName>
    </recommendedName>
</protein>
<evidence type="ECO:0008006" key="2">
    <source>
        <dbReference type="Google" id="ProtNLM"/>
    </source>
</evidence>
<dbReference type="SUPFAM" id="SSF53335">
    <property type="entry name" value="S-adenosyl-L-methionine-dependent methyltransferases"/>
    <property type="match status" value="1"/>
</dbReference>
<feature type="non-terminal residue" evidence="1">
    <location>
        <position position="75"/>
    </location>
</feature>
<dbReference type="InterPro" id="IPR006764">
    <property type="entry name" value="SAM_dep_MeTrfase_SAV2177_type"/>
</dbReference>
<comment type="caution">
    <text evidence="1">The sequence shown here is derived from an EMBL/GenBank/DDBJ whole genome shotgun (WGS) entry which is preliminary data.</text>
</comment>